<protein>
    <submittedName>
        <fullName evidence="1">Phosphotransferase</fullName>
    </submittedName>
</protein>
<gene>
    <name evidence="1" type="ORF">OG835_03550</name>
</gene>
<evidence type="ECO:0000313" key="2">
    <source>
        <dbReference type="Proteomes" id="UP001348369"/>
    </source>
</evidence>
<sequence>MPDFAVLLRLSEAPEHRLRMAELAALMGLTPSRITRVVDGLRTRDLVTKGRDPADARGTITTLTSTGLTAMREAHPPPPRERAPSPPRPRTGGRPPVLAAALRRARFVSVPVVTHDIDSNPGPQHVAEEILRTHGADLSNAQRGRGWTNTTWLTDELVIRVATEPGAADLLREERLVKLLPAEVGYPTIIDSGVCQGHEWVLTRRVVGENLEEVWPLLDHTARSRAIGQMWERARHIHRVDVAAAAPHARSRSPFFPRSASEVTAALGRLVKAGELSTAQAEGLGRSLDRFWTALPGAPKVLNHGDFCTPNTLWNNGEVVALLDFEFAVIAPVAIDLNEVAKMAFGPRSPEERAPLQDVVRLIVESTLDTAGGPDVLVGYSIMLEMWMLANELAADDTDEAERADSAAMLMAFAEGDGGYFAPLLADIR</sequence>
<reference evidence="1" key="1">
    <citation type="submission" date="2022-10" db="EMBL/GenBank/DDBJ databases">
        <title>The complete genomes of actinobacterial strains from the NBC collection.</title>
        <authorList>
            <person name="Joergensen T.S."/>
            <person name="Alvarez Arevalo M."/>
            <person name="Sterndorff E.B."/>
            <person name="Faurdal D."/>
            <person name="Vuksanovic O."/>
            <person name="Mourched A.-S."/>
            <person name="Charusanti P."/>
            <person name="Shaw S."/>
            <person name="Blin K."/>
            <person name="Weber T."/>
        </authorList>
    </citation>
    <scope>NUCLEOTIDE SEQUENCE</scope>
    <source>
        <strain evidence="1">NBC 01771</strain>
    </source>
</reference>
<organism evidence="1 2">
    <name type="scientific">Streptomyces scopuliridis</name>
    <dbReference type="NCBI Taxonomy" id="452529"/>
    <lineage>
        <taxon>Bacteria</taxon>
        <taxon>Bacillati</taxon>
        <taxon>Actinomycetota</taxon>
        <taxon>Actinomycetes</taxon>
        <taxon>Kitasatosporales</taxon>
        <taxon>Streptomycetaceae</taxon>
        <taxon>Streptomyces</taxon>
    </lineage>
</organism>
<accession>A0ACD4ZWK7</accession>
<keyword evidence="2" id="KW-1185">Reference proteome</keyword>
<dbReference type="EMBL" id="CP109109">
    <property type="protein sequence ID" value="WSC02903.1"/>
    <property type="molecule type" value="Genomic_DNA"/>
</dbReference>
<name>A0ACD4ZWK7_9ACTN</name>
<dbReference type="Proteomes" id="UP001348369">
    <property type="component" value="Chromosome"/>
</dbReference>
<proteinExistence type="predicted"/>
<evidence type="ECO:0000313" key="1">
    <source>
        <dbReference type="EMBL" id="WSC02903.1"/>
    </source>
</evidence>